<evidence type="ECO:0000313" key="1">
    <source>
        <dbReference type="EMBL" id="MPD02008.1"/>
    </source>
</evidence>
<dbReference type="Proteomes" id="UP000324222">
    <property type="component" value="Unassembled WGS sequence"/>
</dbReference>
<keyword evidence="2" id="KW-1185">Reference proteome</keyword>
<reference evidence="1 2" key="1">
    <citation type="submission" date="2019-05" db="EMBL/GenBank/DDBJ databases">
        <title>Another draft genome of Portunus trituberculatus and its Hox gene families provides insights of decapod evolution.</title>
        <authorList>
            <person name="Jeong J.-H."/>
            <person name="Song I."/>
            <person name="Kim S."/>
            <person name="Choi T."/>
            <person name="Kim D."/>
            <person name="Ryu S."/>
            <person name="Kim W."/>
        </authorList>
    </citation>
    <scope>NUCLEOTIDE SEQUENCE [LARGE SCALE GENOMIC DNA]</scope>
    <source>
        <tissue evidence="1">Muscle</tissue>
    </source>
</reference>
<sequence>MPLRLAQRHSALPPCRNAQRTRVTGCCSQARLCCQALRYAVLCCACLPARVPAAVSRCSPLRVNRHDISAQPPIAHCCLPPAALLSL</sequence>
<organism evidence="1 2">
    <name type="scientific">Portunus trituberculatus</name>
    <name type="common">Swimming crab</name>
    <name type="synonym">Neptunus trituberculatus</name>
    <dbReference type="NCBI Taxonomy" id="210409"/>
    <lineage>
        <taxon>Eukaryota</taxon>
        <taxon>Metazoa</taxon>
        <taxon>Ecdysozoa</taxon>
        <taxon>Arthropoda</taxon>
        <taxon>Crustacea</taxon>
        <taxon>Multicrustacea</taxon>
        <taxon>Malacostraca</taxon>
        <taxon>Eumalacostraca</taxon>
        <taxon>Eucarida</taxon>
        <taxon>Decapoda</taxon>
        <taxon>Pleocyemata</taxon>
        <taxon>Brachyura</taxon>
        <taxon>Eubrachyura</taxon>
        <taxon>Portunoidea</taxon>
        <taxon>Portunidae</taxon>
        <taxon>Portuninae</taxon>
        <taxon>Portunus</taxon>
    </lineage>
</organism>
<dbReference type="EMBL" id="VSRR010129537">
    <property type="protein sequence ID" value="MPD02008.1"/>
    <property type="molecule type" value="Genomic_DNA"/>
</dbReference>
<comment type="caution">
    <text evidence="1">The sequence shown here is derived from an EMBL/GenBank/DDBJ whole genome shotgun (WGS) entry which is preliminary data.</text>
</comment>
<proteinExistence type="predicted"/>
<gene>
    <name evidence="1" type="ORF">E2C01_097562</name>
</gene>
<protein>
    <submittedName>
        <fullName evidence="1">Uncharacterized protein</fullName>
    </submittedName>
</protein>
<name>A0A5B7K9Y3_PORTR</name>
<accession>A0A5B7K9Y3</accession>
<evidence type="ECO:0000313" key="2">
    <source>
        <dbReference type="Proteomes" id="UP000324222"/>
    </source>
</evidence>
<dbReference type="AlphaFoldDB" id="A0A5B7K9Y3"/>